<dbReference type="PANTHER" id="PTHR31618">
    <property type="entry name" value="MECHANOSENSITIVE ION CHANNEL PROTEIN 5"/>
    <property type="match status" value="1"/>
</dbReference>
<dbReference type="STRING" id="33114.A0A2G2VHV5"/>
<evidence type="ECO:0000256" key="1">
    <source>
        <dbReference type="ARBA" id="ARBA00004141"/>
    </source>
</evidence>
<organism evidence="3 4">
    <name type="scientific">Capsicum baccatum</name>
    <name type="common">Peruvian pepper</name>
    <dbReference type="NCBI Taxonomy" id="33114"/>
    <lineage>
        <taxon>Eukaryota</taxon>
        <taxon>Viridiplantae</taxon>
        <taxon>Streptophyta</taxon>
        <taxon>Embryophyta</taxon>
        <taxon>Tracheophyta</taxon>
        <taxon>Spermatophyta</taxon>
        <taxon>Magnoliopsida</taxon>
        <taxon>eudicotyledons</taxon>
        <taxon>Gunneridae</taxon>
        <taxon>Pentapetalae</taxon>
        <taxon>asterids</taxon>
        <taxon>lamiids</taxon>
        <taxon>Solanales</taxon>
        <taxon>Solanaceae</taxon>
        <taxon>Solanoideae</taxon>
        <taxon>Capsiceae</taxon>
        <taxon>Capsicum</taxon>
    </lineage>
</organism>
<dbReference type="Proteomes" id="UP000224567">
    <property type="component" value="Unassembled WGS sequence"/>
</dbReference>
<dbReference type="GO" id="GO:0008381">
    <property type="term" value="F:mechanosensitive monoatomic ion channel activity"/>
    <property type="evidence" value="ECO:0007669"/>
    <property type="project" value="TreeGrafter"/>
</dbReference>
<comment type="similarity">
    <text evidence="2">Belongs to the MscS (TC 1.A.23) family.</text>
</comment>
<protein>
    <submittedName>
        <fullName evidence="3">Mechanosensitive ion channel protein 6</fullName>
    </submittedName>
</protein>
<keyword evidence="4" id="KW-1185">Reference proteome</keyword>
<accession>A0A2G2VHV5</accession>
<proteinExistence type="inferred from homology"/>
<gene>
    <name evidence="3" type="ORF">CQW23_28918</name>
</gene>
<name>A0A2G2VHV5_CAPBA</name>
<dbReference type="EMBL" id="MLFT02000012">
    <property type="protein sequence ID" value="PHT32581.1"/>
    <property type="molecule type" value="Genomic_DNA"/>
</dbReference>
<evidence type="ECO:0000256" key="2">
    <source>
        <dbReference type="ARBA" id="ARBA00008017"/>
    </source>
</evidence>
<evidence type="ECO:0000313" key="4">
    <source>
        <dbReference type="Proteomes" id="UP000224567"/>
    </source>
</evidence>
<comment type="caution">
    <text evidence="3">The sequence shown here is derived from an EMBL/GenBank/DDBJ whole genome shotgun (WGS) entry which is preliminary data.</text>
</comment>
<reference evidence="3 4" key="1">
    <citation type="journal article" date="2017" name="Genome Biol.">
        <title>New reference genome sequences of hot pepper reveal the massive evolution of plant disease-resistance genes by retroduplication.</title>
        <authorList>
            <person name="Kim S."/>
            <person name="Park J."/>
            <person name="Yeom S.I."/>
            <person name="Kim Y.M."/>
            <person name="Seo E."/>
            <person name="Kim K.T."/>
            <person name="Kim M.S."/>
            <person name="Lee J.M."/>
            <person name="Cheong K."/>
            <person name="Shin H.S."/>
            <person name="Kim S.B."/>
            <person name="Han K."/>
            <person name="Lee J."/>
            <person name="Park M."/>
            <person name="Lee H.A."/>
            <person name="Lee H.Y."/>
            <person name="Lee Y."/>
            <person name="Oh S."/>
            <person name="Lee J.H."/>
            <person name="Choi E."/>
            <person name="Choi E."/>
            <person name="Lee S.E."/>
            <person name="Jeon J."/>
            <person name="Kim H."/>
            <person name="Choi G."/>
            <person name="Song H."/>
            <person name="Lee J."/>
            <person name="Lee S.C."/>
            <person name="Kwon J.K."/>
            <person name="Lee H.Y."/>
            <person name="Koo N."/>
            <person name="Hong Y."/>
            <person name="Kim R.W."/>
            <person name="Kang W.H."/>
            <person name="Huh J.H."/>
            <person name="Kang B.C."/>
            <person name="Yang T.J."/>
            <person name="Lee Y.H."/>
            <person name="Bennetzen J.L."/>
            <person name="Choi D."/>
        </authorList>
    </citation>
    <scope>NUCLEOTIDE SEQUENCE [LARGE SCALE GENOMIC DNA]</scope>
    <source>
        <strain evidence="4">cv. PBC81</strain>
    </source>
</reference>
<dbReference type="GO" id="GO:0005886">
    <property type="term" value="C:plasma membrane"/>
    <property type="evidence" value="ECO:0007669"/>
    <property type="project" value="TreeGrafter"/>
</dbReference>
<comment type="subcellular location">
    <subcellularLocation>
        <location evidence="1">Membrane</location>
        <topology evidence="1">Multi-pass membrane protein</topology>
    </subcellularLocation>
</comment>
<dbReference type="PANTHER" id="PTHR31618:SF19">
    <property type="entry name" value="MECHANOSENSITIVE ION CHANNEL PROTEIN"/>
    <property type="match status" value="1"/>
</dbReference>
<dbReference type="InterPro" id="IPR016688">
    <property type="entry name" value="MscS-like_plants/fungi"/>
</dbReference>
<sequence length="121" mass="14167">MGDSVDFCIHISTPMEKISMMKERITRYIENRSDHLYPAPMIVMRDVEHLNGIKWSVWLTHTMNHQDMGERWARRALLVEEMVKTLKGLDIQYRMLPLDVNIRNLPPLSSSRAPSNWTVCA</sequence>
<dbReference type="OrthoDB" id="544685at2759"/>
<evidence type="ECO:0000313" key="3">
    <source>
        <dbReference type="EMBL" id="PHT32581.1"/>
    </source>
</evidence>
<dbReference type="AlphaFoldDB" id="A0A2G2VHV5"/>
<reference evidence="4" key="2">
    <citation type="journal article" date="2017" name="J. Anim. Genet.">
        <title>Multiple reference genome sequences of hot pepper reveal the massive evolution of plant disease resistance genes by retroduplication.</title>
        <authorList>
            <person name="Kim S."/>
            <person name="Park J."/>
            <person name="Yeom S.-I."/>
            <person name="Kim Y.-M."/>
            <person name="Seo E."/>
            <person name="Kim K.-T."/>
            <person name="Kim M.-S."/>
            <person name="Lee J.M."/>
            <person name="Cheong K."/>
            <person name="Shin H.-S."/>
            <person name="Kim S.-B."/>
            <person name="Han K."/>
            <person name="Lee J."/>
            <person name="Park M."/>
            <person name="Lee H.-A."/>
            <person name="Lee H.-Y."/>
            <person name="Lee Y."/>
            <person name="Oh S."/>
            <person name="Lee J.H."/>
            <person name="Choi E."/>
            <person name="Choi E."/>
            <person name="Lee S.E."/>
            <person name="Jeon J."/>
            <person name="Kim H."/>
            <person name="Choi G."/>
            <person name="Song H."/>
            <person name="Lee J."/>
            <person name="Lee S.-C."/>
            <person name="Kwon J.-K."/>
            <person name="Lee H.-Y."/>
            <person name="Koo N."/>
            <person name="Hong Y."/>
            <person name="Kim R.W."/>
            <person name="Kang W.-H."/>
            <person name="Huh J.H."/>
            <person name="Kang B.-C."/>
            <person name="Yang T.-J."/>
            <person name="Lee Y.-H."/>
            <person name="Bennetzen J.L."/>
            <person name="Choi D."/>
        </authorList>
    </citation>
    <scope>NUCLEOTIDE SEQUENCE [LARGE SCALE GENOMIC DNA]</scope>
    <source>
        <strain evidence="4">cv. PBC81</strain>
    </source>
</reference>
<dbReference type="GO" id="GO:0006820">
    <property type="term" value="P:monoatomic anion transport"/>
    <property type="evidence" value="ECO:0007669"/>
    <property type="project" value="TreeGrafter"/>
</dbReference>